<dbReference type="PRINTS" id="PR00022">
    <property type="entry name" value="SOMATOMEDINB"/>
</dbReference>
<comment type="subcellular location">
    <subcellularLocation>
        <location evidence="1">Secreted</location>
    </subcellularLocation>
</comment>
<dbReference type="GO" id="GO:0005576">
    <property type="term" value="C:extracellular region"/>
    <property type="evidence" value="ECO:0007669"/>
    <property type="project" value="UniProtKB-SubCell"/>
</dbReference>
<dbReference type="GO" id="GO:0005044">
    <property type="term" value="F:scavenger receptor activity"/>
    <property type="evidence" value="ECO:0007669"/>
    <property type="project" value="InterPro"/>
</dbReference>
<comment type="caution">
    <text evidence="11">The sequence shown here is derived from an EMBL/GenBank/DDBJ whole genome shotgun (WGS) entry which is preliminary data.</text>
</comment>
<feature type="signal peptide" evidence="9">
    <location>
        <begin position="1"/>
        <end position="22"/>
    </location>
</feature>
<proteinExistence type="predicted"/>
<keyword evidence="3" id="KW-0479">Metal-binding</keyword>
<dbReference type="GO" id="GO:0046872">
    <property type="term" value="F:metal ion binding"/>
    <property type="evidence" value="ECO:0007669"/>
    <property type="project" value="UniProtKB-KW"/>
</dbReference>
<dbReference type="Proteomes" id="UP000593565">
    <property type="component" value="Unassembled WGS sequence"/>
</dbReference>
<protein>
    <recommendedName>
        <fullName evidence="10">SMB domain-containing protein</fullName>
    </recommendedName>
</protein>
<feature type="chain" id="PRO_5029457036" description="SMB domain-containing protein" evidence="9">
    <location>
        <begin position="23"/>
        <end position="133"/>
    </location>
</feature>
<dbReference type="SUPFAM" id="SSF90188">
    <property type="entry name" value="Somatomedin B domain"/>
    <property type="match status" value="2"/>
</dbReference>
<dbReference type="PROSITE" id="PS50958">
    <property type="entry name" value="SMB_2"/>
    <property type="match status" value="2"/>
</dbReference>
<dbReference type="GO" id="GO:0030247">
    <property type="term" value="F:polysaccharide binding"/>
    <property type="evidence" value="ECO:0007669"/>
    <property type="project" value="InterPro"/>
</dbReference>
<gene>
    <name evidence="11" type="ORF">AMELA_G00072610</name>
</gene>
<dbReference type="InterPro" id="IPR036024">
    <property type="entry name" value="Somatomedin_B-like_dom_sf"/>
</dbReference>
<sequence length="133" mass="14830">MQSLKLVLYALSLLCGSRTCPAFIIKQDAPRQRSQANTAYNSTSGSCRNRCFELQEVQAPSCRCDNLCKTYNSCCSDFDEHCLKTEGGFECSKERCGETRNEQHACHCSDDCLAKGDCCTNYRTLCKGRNIAP</sequence>
<dbReference type="FunFam" id="4.10.410.20:FF:000001">
    <property type="entry name" value="Ectonucleotide pyrophosphatase/phosphodiesterase family member 2"/>
    <property type="match status" value="1"/>
</dbReference>
<dbReference type="EMBL" id="JAAGNN010000006">
    <property type="protein sequence ID" value="KAF4087610.1"/>
    <property type="molecule type" value="Genomic_DNA"/>
</dbReference>
<evidence type="ECO:0000256" key="2">
    <source>
        <dbReference type="ARBA" id="ARBA00022525"/>
    </source>
</evidence>
<dbReference type="Gene3D" id="4.10.410.20">
    <property type="match status" value="2"/>
</dbReference>
<keyword evidence="5" id="KW-0677">Repeat</keyword>
<reference evidence="11 12" key="1">
    <citation type="submission" date="2020-02" db="EMBL/GenBank/DDBJ databases">
        <title>A chromosome-scale genome assembly of the black bullhead catfish (Ameiurus melas).</title>
        <authorList>
            <person name="Wen M."/>
            <person name="Zham M."/>
            <person name="Cabau C."/>
            <person name="Klopp C."/>
            <person name="Donnadieu C."/>
            <person name="Roques C."/>
            <person name="Bouchez O."/>
            <person name="Lampietro C."/>
            <person name="Jouanno E."/>
            <person name="Herpin A."/>
            <person name="Louis A."/>
            <person name="Berthelot C."/>
            <person name="Parey E."/>
            <person name="Roest-Crollius H."/>
            <person name="Braasch I."/>
            <person name="Postlethwait J."/>
            <person name="Robinson-Rechavi M."/>
            <person name="Echchiki A."/>
            <person name="Begum T."/>
            <person name="Montfort J."/>
            <person name="Schartl M."/>
            <person name="Bobe J."/>
            <person name="Guiguen Y."/>
        </authorList>
    </citation>
    <scope>NUCLEOTIDE SEQUENCE [LARGE SCALE GENOMIC DNA]</scope>
    <source>
        <strain evidence="11">M_S1</strain>
        <tissue evidence="11">Blood</tissue>
    </source>
</reference>
<dbReference type="InterPro" id="IPR020436">
    <property type="entry name" value="SMB_chordata"/>
</dbReference>
<evidence type="ECO:0000256" key="4">
    <source>
        <dbReference type="ARBA" id="ARBA00022729"/>
    </source>
</evidence>
<organism evidence="11 12">
    <name type="scientific">Ameiurus melas</name>
    <name type="common">Black bullhead</name>
    <name type="synonym">Silurus melas</name>
    <dbReference type="NCBI Taxonomy" id="219545"/>
    <lineage>
        <taxon>Eukaryota</taxon>
        <taxon>Metazoa</taxon>
        <taxon>Chordata</taxon>
        <taxon>Craniata</taxon>
        <taxon>Vertebrata</taxon>
        <taxon>Euteleostomi</taxon>
        <taxon>Actinopterygii</taxon>
        <taxon>Neopterygii</taxon>
        <taxon>Teleostei</taxon>
        <taxon>Ostariophysi</taxon>
        <taxon>Siluriformes</taxon>
        <taxon>Ictaluridae</taxon>
        <taxon>Ameiurus</taxon>
    </lineage>
</organism>
<dbReference type="FunFam" id="4.10.410.20:FF:000002">
    <property type="entry name" value="Ectonucleotide pyrophosphatase/phosphodiesterase family member 2"/>
    <property type="match status" value="1"/>
</dbReference>
<dbReference type="SMART" id="SM00201">
    <property type="entry name" value="SO"/>
    <property type="match status" value="2"/>
</dbReference>
<dbReference type="GO" id="GO:0016787">
    <property type="term" value="F:hydrolase activity"/>
    <property type="evidence" value="ECO:0007669"/>
    <property type="project" value="UniProtKB-KW"/>
</dbReference>
<keyword evidence="4 9" id="KW-0732">Signal</keyword>
<name>A0A7J6AY30_AMEME</name>
<dbReference type="PROSITE" id="PS00524">
    <property type="entry name" value="SMB_1"/>
    <property type="match status" value="1"/>
</dbReference>
<accession>A0A7J6AY30</accession>
<evidence type="ECO:0000256" key="1">
    <source>
        <dbReference type="ARBA" id="ARBA00004613"/>
    </source>
</evidence>
<evidence type="ECO:0000313" key="12">
    <source>
        <dbReference type="Proteomes" id="UP000593565"/>
    </source>
</evidence>
<keyword evidence="6" id="KW-0378">Hydrolase</keyword>
<keyword evidence="8" id="KW-0325">Glycoprotein</keyword>
<evidence type="ECO:0000256" key="5">
    <source>
        <dbReference type="ARBA" id="ARBA00022737"/>
    </source>
</evidence>
<feature type="domain" description="SMB" evidence="10">
    <location>
        <begin position="43"/>
        <end position="86"/>
    </location>
</feature>
<dbReference type="AlphaFoldDB" id="A0A7J6AY30"/>
<evidence type="ECO:0000256" key="3">
    <source>
        <dbReference type="ARBA" id="ARBA00022723"/>
    </source>
</evidence>
<evidence type="ECO:0000256" key="7">
    <source>
        <dbReference type="ARBA" id="ARBA00023157"/>
    </source>
</evidence>
<evidence type="ECO:0000256" key="9">
    <source>
        <dbReference type="SAM" id="SignalP"/>
    </source>
</evidence>
<evidence type="ECO:0000256" key="8">
    <source>
        <dbReference type="ARBA" id="ARBA00023180"/>
    </source>
</evidence>
<evidence type="ECO:0000313" key="11">
    <source>
        <dbReference type="EMBL" id="KAF4087610.1"/>
    </source>
</evidence>
<keyword evidence="7" id="KW-1015">Disulfide bond</keyword>
<dbReference type="InterPro" id="IPR001212">
    <property type="entry name" value="Somatomedin_B_dom"/>
</dbReference>
<feature type="domain" description="SMB" evidence="10">
    <location>
        <begin position="87"/>
        <end position="131"/>
    </location>
</feature>
<evidence type="ECO:0000259" key="10">
    <source>
        <dbReference type="PROSITE" id="PS50958"/>
    </source>
</evidence>
<dbReference type="GO" id="GO:0006955">
    <property type="term" value="P:immune response"/>
    <property type="evidence" value="ECO:0007669"/>
    <property type="project" value="InterPro"/>
</dbReference>
<evidence type="ECO:0000256" key="6">
    <source>
        <dbReference type="ARBA" id="ARBA00022801"/>
    </source>
</evidence>
<dbReference type="Pfam" id="PF01033">
    <property type="entry name" value="Somatomedin_B"/>
    <property type="match status" value="2"/>
</dbReference>
<keyword evidence="2" id="KW-0964">Secreted</keyword>
<keyword evidence="12" id="KW-1185">Reference proteome</keyword>